<dbReference type="EMBL" id="CP002915">
    <property type="protein sequence ID" value="AEK30286.1"/>
    <property type="molecule type" value="Genomic_DNA"/>
</dbReference>
<sequence>MCFVFMVQSGIRHDQYEWGRIAEQNENRSGEQPSEGHRTRNEPVPACEVPIRFGDDRVYDQHEDQEHGIDPPALTPYQGACGNQIDERHDGRAPMKTDEVPTESVNRPRGGLPYLASQRESSVCLPFIHDSSLRPSYQVRPLSPAHLVAAVHYADACTAL</sequence>
<dbReference type="AlphaFoldDB" id="A0A806FNW5"/>
<dbReference type="KEGG" id="bnm:BALAC2494_02025"/>
<gene>
    <name evidence="2" type="ORF">BALAC2494_02025</name>
</gene>
<proteinExistence type="predicted"/>
<reference evidence="2 3" key="1">
    <citation type="journal article" date="2011" name="J. Bacteriol.">
        <title>Genome Sequence of the Probiotic Strain Bifidobacterium animalis subsp. lactis CNCM I-2494.</title>
        <authorList>
            <person name="Chervaux C."/>
            <person name="Grimaldi C."/>
            <person name="Bolotin A."/>
            <person name="Quinquis B."/>
            <person name="Legrain-Raspaud S."/>
            <person name="van Hylckama Vlieg J.E."/>
            <person name="Denariaz G."/>
            <person name="Smokvina T."/>
        </authorList>
    </citation>
    <scope>NUCLEOTIDE SEQUENCE [LARGE SCALE GENOMIC DNA]</scope>
    <source>
        <strain evidence="2 3">CNCM I-2494</strain>
    </source>
</reference>
<accession>A0A806FNW5</accession>
<dbReference type="Proteomes" id="UP000008394">
    <property type="component" value="Chromosome"/>
</dbReference>
<evidence type="ECO:0000256" key="1">
    <source>
        <dbReference type="SAM" id="MobiDB-lite"/>
    </source>
</evidence>
<evidence type="ECO:0000313" key="3">
    <source>
        <dbReference type="Proteomes" id="UP000008394"/>
    </source>
</evidence>
<protein>
    <submittedName>
        <fullName evidence="2">Uncharacterized protein</fullName>
    </submittedName>
</protein>
<name>A0A806FNW5_BIFAN</name>
<feature type="region of interest" description="Disordered" evidence="1">
    <location>
        <begin position="87"/>
        <end position="109"/>
    </location>
</feature>
<feature type="compositionally biased region" description="Basic and acidic residues" evidence="1">
    <location>
        <begin position="87"/>
        <end position="99"/>
    </location>
</feature>
<organism evidence="2 3">
    <name type="scientific">Bifidobacterium animalis subsp. lactis CNCM I-2494</name>
    <dbReference type="NCBI Taxonomy" id="1042403"/>
    <lineage>
        <taxon>Bacteria</taxon>
        <taxon>Bacillati</taxon>
        <taxon>Actinomycetota</taxon>
        <taxon>Actinomycetes</taxon>
        <taxon>Bifidobacteriales</taxon>
        <taxon>Bifidobacteriaceae</taxon>
        <taxon>Bifidobacterium</taxon>
    </lineage>
</organism>
<evidence type="ECO:0000313" key="2">
    <source>
        <dbReference type="EMBL" id="AEK30286.1"/>
    </source>
</evidence>